<dbReference type="EMBL" id="NRRV01000017">
    <property type="protein sequence ID" value="MBK1630883.1"/>
    <property type="molecule type" value="Genomic_DNA"/>
</dbReference>
<comment type="caution">
    <text evidence="7">The sequence shown here is derived from an EMBL/GenBank/DDBJ whole genome shotgun (WGS) entry which is preliminary data.</text>
</comment>
<keyword evidence="5 6" id="KW-0472">Membrane</keyword>
<evidence type="ECO:0000256" key="5">
    <source>
        <dbReference type="ARBA" id="ARBA00023136"/>
    </source>
</evidence>
<evidence type="ECO:0000313" key="7">
    <source>
        <dbReference type="EMBL" id="MBK1630883.1"/>
    </source>
</evidence>
<evidence type="ECO:0000256" key="4">
    <source>
        <dbReference type="ARBA" id="ARBA00022989"/>
    </source>
</evidence>
<gene>
    <name evidence="7" type="ORF">CKO31_09030</name>
</gene>
<name>A0ABS1CGP8_9GAMM</name>
<accession>A0ABS1CGP8</accession>
<feature type="transmembrane region" description="Helical" evidence="6">
    <location>
        <begin position="112"/>
        <end position="130"/>
    </location>
</feature>
<evidence type="ECO:0000256" key="6">
    <source>
        <dbReference type="RuleBase" id="RU363041"/>
    </source>
</evidence>
<dbReference type="Proteomes" id="UP000748752">
    <property type="component" value="Unassembled WGS sequence"/>
</dbReference>
<comment type="similarity">
    <text evidence="2 6">Belongs to the 4-toluene sulfonate uptake permease (TSUP) (TC 2.A.102) family.</text>
</comment>
<evidence type="ECO:0000313" key="8">
    <source>
        <dbReference type="Proteomes" id="UP000748752"/>
    </source>
</evidence>
<dbReference type="PANTHER" id="PTHR43483">
    <property type="entry name" value="MEMBRANE TRANSPORTER PROTEIN HI_0806-RELATED"/>
    <property type="match status" value="1"/>
</dbReference>
<dbReference type="InterPro" id="IPR002781">
    <property type="entry name" value="TM_pro_TauE-like"/>
</dbReference>
<feature type="transmembrane region" description="Helical" evidence="6">
    <location>
        <begin position="142"/>
        <end position="169"/>
    </location>
</feature>
<reference evidence="7 8" key="1">
    <citation type="journal article" date="2020" name="Microorganisms">
        <title>Osmotic Adaptation and Compatible Solute Biosynthesis of Phototrophic Bacteria as Revealed from Genome Analyses.</title>
        <authorList>
            <person name="Imhoff J.F."/>
            <person name="Rahn T."/>
            <person name="Kunzel S."/>
            <person name="Keller A."/>
            <person name="Neulinger S.C."/>
        </authorList>
    </citation>
    <scope>NUCLEOTIDE SEQUENCE [LARGE SCALE GENOMIC DNA]</scope>
    <source>
        <strain evidence="7 8">DSM 6210</strain>
    </source>
</reference>
<feature type="transmembrane region" description="Helical" evidence="6">
    <location>
        <begin position="215"/>
        <end position="234"/>
    </location>
</feature>
<organism evidence="7 8">
    <name type="scientific">Thiohalocapsa halophila</name>
    <dbReference type="NCBI Taxonomy" id="69359"/>
    <lineage>
        <taxon>Bacteria</taxon>
        <taxon>Pseudomonadati</taxon>
        <taxon>Pseudomonadota</taxon>
        <taxon>Gammaproteobacteria</taxon>
        <taxon>Chromatiales</taxon>
        <taxon>Chromatiaceae</taxon>
        <taxon>Thiohalocapsa</taxon>
    </lineage>
</organism>
<keyword evidence="6" id="KW-1003">Cell membrane</keyword>
<dbReference type="RefSeq" id="WP_200236191.1">
    <property type="nucleotide sequence ID" value="NZ_NRRV01000017.1"/>
</dbReference>
<sequence>MEPLAALAFLATGALAGLAAGLLGIGGGAVIVPALLVLLPAFGAGGPWTPHQAVATSLATVVAAGSASALSHHRRGAVRWGLVWRLAPGIVMGAGCGALVAGWLPALWLQRLFAVFLLLSGMRMLLAAGKPAPTRALPTGRVLTAAGGGIGALSAVLGIGGGTMLVPYLARHGVVLRQAVATSSACGVPLALVGSLGFVLSGWGRDGLPAGSLGFVLWPAALAVAAAAVPLAGVGARLAHRLPTATLKRVFSVLLLMVGLRLLVT</sequence>
<keyword evidence="3 6" id="KW-0812">Transmembrane</keyword>
<dbReference type="Pfam" id="PF01925">
    <property type="entry name" value="TauE"/>
    <property type="match status" value="1"/>
</dbReference>
<feature type="transmembrane region" description="Helical" evidence="6">
    <location>
        <begin position="181"/>
        <end position="203"/>
    </location>
</feature>
<evidence type="ECO:0000256" key="2">
    <source>
        <dbReference type="ARBA" id="ARBA00009142"/>
    </source>
</evidence>
<feature type="transmembrane region" description="Helical" evidence="6">
    <location>
        <begin position="82"/>
        <end position="106"/>
    </location>
</feature>
<feature type="transmembrane region" description="Helical" evidence="6">
    <location>
        <begin position="246"/>
        <end position="264"/>
    </location>
</feature>
<keyword evidence="8" id="KW-1185">Reference proteome</keyword>
<feature type="transmembrane region" description="Helical" evidence="6">
    <location>
        <begin position="52"/>
        <end position="70"/>
    </location>
</feature>
<comment type="subcellular location">
    <subcellularLocation>
        <location evidence="6">Cell membrane</location>
        <topology evidence="6">Multi-pass membrane protein</topology>
    </subcellularLocation>
    <subcellularLocation>
        <location evidence="1">Membrane</location>
        <topology evidence="1">Multi-pass membrane protein</topology>
    </subcellularLocation>
</comment>
<dbReference type="PANTHER" id="PTHR43483:SF3">
    <property type="entry name" value="MEMBRANE TRANSPORTER PROTEIN HI_0806-RELATED"/>
    <property type="match status" value="1"/>
</dbReference>
<proteinExistence type="inferred from homology"/>
<evidence type="ECO:0000256" key="1">
    <source>
        <dbReference type="ARBA" id="ARBA00004141"/>
    </source>
</evidence>
<protein>
    <recommendedName>
        <fullName evidence="6">Probable membrane transporter protein</fullName>
    </recommendedName>
</protein>
<keyword evidence="4 6" id="KW-1133">Transmembrane helix</keyword>
<evidence type="ECO:0000256" key="3">
    <source>
        <dbReference type="ARBA" id="ARBA00022692"/>
    </source>
</evidence>